<name>A0ABQ6NM19_9BACL</name>
<keyword evidence="2" id="KW-1185">Reference proteome</keyword>
<dbReference type="Proteomes" id="UP001285921">
    <property type="component" value="Unassembled WGS sequence"/>
</dbReference>
<evidence type="ECO:0000313" key="1">
    <source>
        <dbReference type="EMBL" id="GMK45828.1"/>
    </source>
</evidence>
<dbReference type="RefSeq" id="WP_317980393.1">
    <property type="nucleotide sequence ID" value="NZ_BTCL01000009.1"/>
</dbReference>
<dbReference type="EMBL" id="BTCL01000009">
    <property type="protein sequence ID" value="GMK45828.1"/>
    <property type="molecule type" value="Genomic_DNA"/>
</dbReference>
<organism evidence="1 2">
    <name type="scientific">Paenibacillus glycanilyticus</name>
    <dbReference type="NCBI Taxonomy" id="126569"/>
    <lineage>
        <taxon>Bacteria</taxon>
        <taxon>Bacillati</taxon>
        <taxon>Bacillota</taxon>
        <taxon>Bacilli</taxon>
        <taxon>Bacillales</taxon>
        <taxon>Paenibacillaceae</taxon>
        <taxon>Paenibacillus</taxon>
    </lineage>
</organism>
<protein>
    <recommendedName>
        <fullName evidence="3">DUF5655 domain-containing protein</fullName>
    </recommendedName>
</protein>
<accession>A0ABQ6NM19</accession>
<evidence type="ECO:0008006" key="3">
    <source>
        <dbReference type="Google" id="ProtNLM"/>
    </source>
</evidence>
<gene>
    <name evidence="1" type="ORF">PghCCS26_29560</name>
</gene>
<sequence>MIDYLKLNKAILKDHPKVNELWVQKIIAEDPAIIGLGEIELKDKERKQPRAGRLDFLFQDENNCRYCVELQLGKTDESHIIRTIEYWDVERKRYPQYEHVAVIIAEDITSRFLNVISLFNGHIPIIAIQMNAIEINNQIGLQFVTVLDETALQTYSDDEDTPTIVDRAYWEGKATKATVGLADQLLEIINNAIDHNIKLKYNKFYIGLERRGLPNNFITFKPRKDYIIAQPRLVQTQEYDAMLEEMKLDVLDYDQRGRCYRIRLNKEEIQKHSDKLQVLFVEAESKFNK</sequence>
<dbReference type="Gene3D" id="3.40.1350.10">
    <property type="match status" value="1"/>
</dbReference>
<dbReference type="InterPro" id="IPR011856">
    <property type="entry name" value="tRNA_endonuc-like_dom_sf"/>
</dbReference>
<evidence type="ECO:0000313" key="2">
    <source>
        <dbReference type="Proteomes" id="UP001285921"/>
    </source>
</evidence>
<proteinExistence type="predicted"/>
<reference evidence="1 2" key="1">
    <citation type="submission" date="2023-05" db="EMBL/GenBank/DDBJ databases">
        <title>Draft genome of Paenibacillus sp. CCS26.</title>
        <authorList>
            <person name="Akita H."/>
            <person name="Shinto Y."/>
            <person name="Kimura Z."/>
        </authorList>
    </citation>
    <scope>NUCLEOTIDE SEQUENCE [LARGE SCALE GENOMIC DNA]</scope>
    <source>
        <strain evidence="1 2">CCS26</strain>
    </source>
</reference>
<comment type="caution">
    <text evidence="1">The sequence shown here is derived from an EMBL/GenBank/DDBJ whole genome shotgun (WGS) entry which is preliminary data.</text>
</comment>